<gene>
    <name evidence="2" type="primary">traN</name>
</gene>
<proteinExistence type="predicted"/>
<organism evidence="2">
    <name type="scientific">Burkholderia sp. M701</name>
    <dbReference type="NCBI Taxonomy" id="326454"/>
    <lineage>
        <taxon>Bacteria</taxon>
        <taxon>Pseudomonadati</taxon>
        <taxon>Pseudomonadota</taxon>
        <taxon>Betaproteobacteria</taxon>
        <taxon>Burkholderiales</taxon>
        <taxon>Burkholderiaceae</taxon>
        <taxon>Burkholderia</taxon>
    </lineage>
</organism>
<evidence type="ECO:0000313" key="2">
    <source>
        <dbReference type="EMBL" id="BAO19279.1"/>
    </source>
</evidence>
<dbReference type="NCBIfam" id="NF009019">
    <property type="entry name" value="PRK12355.4-2"/>
    <property type="match status" value="1"/>
</dbReference>
<dbReference type="AlphaFoldDB" id="V5YPS4"/>
<dbReference type="EMBL" id="AB853026">
    <property type="protein sequence ID" value="BAO19279.1"/>
    <property type="molecule type" value="Genomic_DNA"/>
</dbReference>
<name>V5YPS4_9BURK</name>
<evidence type="ECO:0000256" key="1">
    <source>
        <dbReference type="SAM" id="MobiDB-lite"/>
    </source>
</evidence>
<feature type="region of interest" description="Disordered" evidence="1">
    <location>
        <begin position="540"/>
        <end position="559"/>
    </location>
</feature>
<accession>V5YPS4</accession>
<reference evidence="2" key="1">
    <citation type="journal article" date="2014" name="Microbiology">
        <title>A 2,4-dichlorophenoxyacetic acid degradation plasmid pM7012 discloses distribution of an unclassified megaplasmid group across bacterial species.</title>
        <authorList>
            <person name="Sakai Y."/>
            <person name="Ogawa N."/>
            <person name="Shimomura Y."/>
            <person name="Fujii T."/>
        </authorList>
    </citation>
    <scope>NUCLEOTIDE SEQUENCE</scope>
    <source>
        <strain evidence="2">M701</strain>
    </source>
</reference>
<dbReference type="Pfam" id="PF06986">
    <property type="entry name" value="F_T4SS_TraN"/>
    <property type="match status" value="3"/>
</dbReference>
<reference evidence="2" key="2">
    <citation type="submission" date="2024-06" db="EMBL/GenBank/DDBJ databases">
        <authorList>
            <person name="Sakai Y."/>
            <person name="Fujii T."/>
        </authorList>
    </citation>
    <scope>NUCLEOTIDE SEQUENCE</scope>
    <source>
        <strain evidence="2">M701</strain>
        <plasmid evidence="2">pM7012</plasmid>
    </source>
</reference>
<sequence>MIALFVTFLVPSIGHADTCELTGQTCIDSSPCRSFPAGQVCLSDVGRSCWTYNKSYLCTHTYNPPIDGCYAIENTAGCWQSGQNTCVAVDFDGNCMQTQRIYTCSAANQVNPDPGQITQLPPVYTVTQSLDTSQCTQYDQSQLCSPVSSTCTEGPETRIINGDPVYEDCWQYTNSYSCIDPAKQDDCTDYENNPTCKETGTSCLKSTDPIGCVMTQVTYSCQTNPGQTTTTEDCSASTTCDNNGNCWNTSSPSDGDFGKAVAGLETGREAGVYGGDPLDLFKGEAESCRKGYGGIQNCCTTSTGGSTNNGIMQQAAMSIGSQAVAQGSKYMFDYMYENVQWVQSGMNALGADGISILGNMGNFDFSLYGVGFASASTGAAAGTVGGGLMDSNIALGDGFYFNPYMLAAAIAIQVITKLMSCTQGEQQLGMHRGDNLCYFVGSYCSKSFFGVCMQTVQSYCCYNSVLAELIASQGKPQLGMSFGTPENPDCDGFTPDEFTKLDFSKIDLSGFMTSIQDATSTMDTDKIRQTITTEMQNVTTNPASVISPNNNGATNPLQP</sequence>
<geneLocation type="plasmid" evidence="2">
    <name>pM7012</name>
</geneLocation>
<protein>
    <submittedName>
        <fullName evidence="2">Conjugal transfer mating pair stabilization protein TraN</fullName>
    </submittedName>
</protein>
<keyword evidence="2" id="KW-0614">Plasmid</keyword>
<dbReference type="InterPro" id="IPR014121">
    <property type="entry name" value="TraN_Ftype"/>
</dbReference>